<dbReference type="EMBL" id="GU396103">
    <property type="protein sequence ID" value="ADQ52892.1"/>
    <property type="molecule type" value="Genomic_DNA"/>
</dbReference>
<dbReference type="RefSeq" id="YP_009011602.1">
    <property type="nucleotide sequence ID" value="NC_023688.1"/>
</dbReference>
<accession>E5DQA6</accession>
<name>E5DQA6_9CAUD</name>
<proteinExistence type="predicted"/>
<dbReference type="Proteomes" id="UP000008726">
    <property type="component" value="Segment"/>
</dbReference>
<sequence>MANEEMKMKIDNLFDFMDALRKQDAPEDFIDSDGIDTALEEVVNYELGKPNHGSRHFYGYGYKLDMNWITVYYEQGCSCCNEKEDYSIPYQKLWDHLVKTNRVVEIEE</sequence>
<dbReference type="KEGG" id="vg:18560097"/>
<gene>
    <name evidence="1" type="ORF">PX29p173</name>
</gene>
<keyword evidence="2" id="KW-1185">Reference proteome</keyword>
<protein>
    <submittedName>
        <fullName evidence="1">Uncharacterized protein</fullName>
    </submittedName>
</protein>
<reference evidence="1 2" key="1">
    <citation type="journal article" date="2010" name="Virol. J.">
        <title>Genomes of the T4-related bacteriophages as windows on microbial genome evolution.</title>
        <authorList>
            <person name="Petrov V.M."/>
            <person name="Ratnayaka S."/>
            <person name="Nolan J.M."/>
            <person name="Miller E.S."/>
            <person name="Karam J.D."/>
        </authorList>
    </citation>
    <scope>NUCLEOTIDE SEQUENCE [LARGE SCALE GENOMIC DNA]</scope>
</reference>
<evidence type="ECO:0000313" key="2">
    <source>
        <dbReference type="Proteomes" id="UP000008726"/>
    </source>
</evidence>
<dbReference type="OrthoDB" id="19351at10239"/>
<organism evidence="1 2">
    <name type="scientific">Aeromonas phage PX29</name>
    <dbReference type="NCBI Taxonomy" id="926067"/>
    <lineage>
        <taxon>Viruses</taxon>
        <taxon>Duplodnaviria</taxon>
        <taxon>Heunggongvirae</taxon>
        <taxon>Uroviricota</taxon>
        <taxon>Caudoviricetes</taxon>
        <taxon>Pantevenvirales</taxon>
        <taxon>Straboviridae</taxon>
        <taxon>Angelvirus</taxon>
        <taxon>Angelvirus px29</taxon>
    </lineage>
</organism>
<dbReference type="GeneID" id="18560097"/>
<evidence type="ECO:0000313" key="1">
    <source>
        <dbReference type="EMBL" id="ADQ52892.1"/>
    </source>
</evidence>